<dbReference type="AlphaFoldDB" id="A0AB39QSH7"/>
<dbReference type="SUPFAM" id="SSF53756">
    <property type="entry name" value="UDP-Glycosyltransferase/glycogen phosphorylase"/>
    <property type="match status" value="1"/>
</dbReference>
<dbReference type="EMBL" id="CP163441">
    <property type="protein sequence ID" value="XDQ45261.1"/>
    <property type="molecule type" value="Genomic_DNA"/>
</dbReference>
<dbReference type="RefSeq" id="WP_369223975.1">
    <property type="nucleotide sequence ID" value="NZ_CP163441.1"/>
</dbReference>
<proteinExistence type="predicted"/>
<reference evidence="1" key="1">
    <citation type="submission" date="2024-07" db="EMBL/GenBank/DDBJ databases">
        <authorList>
            <person name="Yu S.T."/>
        </authorList>
    </citation>
    <scope>NUCLEOTIDE SEQUENCE</scope>
    <source>
        <strain evidence="1">R39</strain>
    </source>
</reference>
<gene>
    <name evidence="1" type="ORF">AB5J52_25070</name>
</gene>
<name>A0AB39QSH7_9ACTN</name>
<organism evidence="1">
    <name type="scientific">Streptomyces sp. R39</name>
    <dbReference type="NCBI Taxonomy" id="3238631"/>
    <lineage>
        <taxon>Bacteria</taxon>
        <taxon>Bacillati</taxon>
        <taxon>Actinomycetota</taxon>
        <taxon>Actinomycetes</taxon>
        <taxon>Kitasatosporales</taxon>
        <taxon>Streptomycetaceae</taxon>
        <taxon>Streptomyces</taxon>
    </lineage>
</organism>
<protein>
    <recommendedName>
        <fullName evidence="2">Glycosyltransferase subfamily 4-like N-terminal domain-containing protein</fullName>
    </recommendedName>
</protein>
<sequence length="363" mass="40464">MTAVAGADGLRVVHLPARTPYAWKLQSRDFRILNGTEIPSGDTVPAAVDAAWLLEHGPLTWLDVLHLHHIDFEDTATLERLLDECLNHGVTVVFTAHDTRPMVGAAEDFTARLRMLHAAEVSWVCLTEGSVATLAEVLGQRPQAAVIPHGYVAAPESLADLERESSNATGRYLMFGASRASRDQLSTLTNWSLGITDPHSTLHLLLRAFSPADFTDGGRAPLLLETARRDPRIRLTMRPYPTDEEVVRAGLASDALLLPYLWGSHSGQLELAFDLNLLPVCSLTGHLPEQYERHKGLVAEPEWFDWSQGHPNLFGEKFLSALEKAAARLDSRPRRLDREFLDYRAQEHRTILHRYAHVYGGDR</sequence>
<evidence type="ECO:0000313" key="1">
    <source>
        <dbReference type="EMBL" id="XDQ45261.1"/>
    </source>
</evidence>
<accession>A0AB39QSH7</accession>
<evidence type="ECO:0008006" key="2">
    <source>
        <dbReference type="Google" id="ProtNLM"/>
    </source>
</evidence>